<name>A0A7C4TEG1_UNCW3</name>
<dbReference type="SUPFAM" id="SSF50249">
    <property type="entry name" value="Nucleic acid-binding proteins"/>
    <property type="match status" value="1"/>
</dbReference>
<keyword evidence="1" id="KW-0378">Hydrolase</keyword>
<dbReference type="InterPro" id="IPR012340">
    <property type="entry name" value="NA-bd_OB-fold"/>
</dbReference>
<sequence length="317" mass="36650">MKSQYVNELKIGQTVKEKFLLTRKNLKEKKDGGFYTQTEFADRTGAIEGIAWDDASEDLKELSIGDFVFIVGSVSEYNGRLQIVVSSIRKVAEDEIDPDDFLPRAEEDIGSVMEEIETYRKRIKNSYLKNLVELFFLDTTFLEKFCRAPAAKKAHHAYIGGLALHTRNILRLINGIQNSYNFLNFDLLLTAGFLHDIGKIYEYNYHKKIEYSTIGKMLGHIIIGYQMVSQKIDRISGFPEDLKLKILHMILSHHGELEWGSPIVPCFPEALVLHFIDNLDSKMEMMREASKQKRGEDKEWSDYHPLLEREIYLKEEG</sequence>
<organism evidence="3">
    <name type="scientific">candidate division WOR-3 bacterium</name>
    <dbReference type="NCBI Taxonomy" id="2052148"/>
    <lineage>
        <taxon>Bacteria</taxon>
        <taxon>Bacteria division WOR-3</taxon>
    </lineage>
</organism>
<dbReference type="EMBL" id="DTGZ01000157">
    <property type="protein sequence ID" value="HGV98302.1"/>
    <property type="molecule type" value="Genomic_DNA"/>
</dbReference>
<reference evidence="3" key="1">
    <citation type="journal article" date="2020" name="mSystems">
        <title>Genome- and Community-Level Interaction Insights into Carbon Utilization and Element Cycling Functions of Hydrothermarchaeota in Hydrothermal Sediment.</title>
        <authorList>
            <person name="Zhou Z."/>
            <person name="Liu Y."/>
            <person name="Xu W."/>
            <person name="Pan J."/>
            <person name="Luo Z.H."/>
            <person name="Li M."/>
        </authorList>
    </citation>
    <scope>NUCLEOTIDE SEQUENCE [LARGE SCALE GENOMIC DNA]</scope>
    <source>
        <strain evidence="3">SpSt-774</strain>
    </source>
</reference>
<dbReference type="Pfam" id="PF01336">
    <property type="entry name" value="tRNA_anti-codon"/>
    <property type="match status" value="1"/>
</dbReference>
<dbReference type="PANTHER" id="PTHR37294">
    <property type="entry name" value="3'-5' EXORIBONUCLEASE YHAM"/>
    <property type="match status" value="1"/>
</dbReference>
<feature type="domain" description="HD/PDEase" evidence="2">
    <location>
        <begin position="158"/>
        <end position="291"/>
    </location>
</feature>
<dbReference type="Pfam" id="PF01966">
    <property type="entry name" value="HD"/>
    <property type="match status" value="1"/>
</dbReference>
<dbReference type="GO" id="GO:0003676">
    <property type="term" value="F:nucleic acid binding"/>
    <property type="evidence" value="ECO:0007669"/>
    <property type="project" value="InterPro"/>
</dbReference>
<evidence type="ECO:0000313" key="3">
    <source>
        <dbReference type="EMBL" id="HGV98302.1"/>
    </source>
</evidence>
<accession>A0A7C4TEG1</accession>
<evidence type="ECO:0000256" key="1">
    <source>
        <dbReference type="ARBA" id="ARBA00022801"/>
    </source>
</evidence>
<dbReference type="InterPro" id="IPR003607">
    <property type="entry name" value="HD/PDEase_dom"/>
</dbReference>
<dbReference type="PANTHER" id="PTHR37294:SF1">
    <property type="entry name" value="3'-5' EXORIBONUCLEASE YHAM"/>
    <property type="match status" value="1"/>
</dbReference>
<dbReference type="Gene3D" id="2.40.50.140">
    <property type="entry name" value="Nucleic acid-binding proteins"/>
    <property type="match status" value="1"/>
</dbReference>
<dbReference type="Gene3D" id="1.10.3210.10">
    <property type="entry name" value="Hypothetical protein af1432"/>
    <property type="match status" value="1"/>
</dbReference>
<dbReference type="SUPFAM" id="SSF109604">
    <property type="entry name" value="HD-domain/PDEase-like"/>
    <property type="match status" value="1"/>
</dbReference>
<proteinExistence type="predicted"/>
<dbReference type="CDD" id="cd04492">
    <property type="entry name" value="YhaM_OBF_like"/>
    <property type="match status" value="1"/>
</dbReference>
<dbReference type="CDD" id="cd00077">
    <property type="entry name" value="HDc"/>
    <property type="match status" value="1"/>
</dbReference>
<dbReference type="SMART" id="SM00471">
    <property type="entry name" value="HDc"/>
    <property type="match status" value="1"/>
</dbReference>
<dbReference type="GO" id="GO:0016787">
    <property type="term" value="F:hydrolase activity"/>
    <property type="evidence" value="ECO:0007669"/>
    <property type="project" value="UniProtKB-KW"/>
</dbReference>
<gene>
    <name evidence="3" type="ORF">ENV60_08415</name>
</gene>
<dbReference type="InterPro" id="IPR006674">
    <property type="entry name" value="HD_domain"/>
</dbReference>
<dbReference type="AlphaFoldDB" id="A0A7C4TEG1"/>
<dbReference type="InterPro" id="IPR004365">
    <property type="entry name" value="NA-bd_OB_tRNA"/>
</dbReference>
<dbReference type="InterPro" id="IPR050798">
    <property type="entry name" value="YhaM_exoribonuc/phosphodiest"/>
</dbReference>
<protein>
    <submittedName>
        <fullName evidence="3">HD domain-containing protein</fullName>
    </submittedName>
</protein>
<evidence type="ECO:0000259" key="2">
    <source>
        <dbReference type="SMART" id="SM00471"/>
    </source>
</evidence>
<comment type="caution">
    <text evidence="3">The sequence shown here is derived from an EMBL/GenBank/DDBJ whole genome shotgun (WGS) entry which is preliminary data.</text>
</comment>
<dbReference type="GO" id="GO:0031125">
    <property type="term" value="P:rRNA 3'-end processing"/>
    <property type="evidence" value="ECO:0007669"/>
    <property type="project" value="TreeGrafter"/>
</dbReference>